<evidence type="ECO:0000259" key="8">
    <source>
        <dbReference type="PROSITE" id="PS50850"/>
    </source>
</evidence>
<dbReference type="PANTHER" id="PTHR43266:SF2">
    <property type="entry name" value="MAJOR FACILITATOR SUPERFAMILY (MFS) PROFILE DOMAIN-CONTAINING PROTEIN"/>
    <property type="match status" value="1"/>
</dbReference>
<evidence type="ECO:0000256" key="7">
    <source>
        <dbReference type="SAM" id="Phobius"/>
    </source>
</evidence>
<protein>
    <submittedName>
        <fullName evidence="9">MFS transporter</fullName>
    </submittedName>
</protein>
<dbReference type="PROSITE" id="PS50850">
    <property type="entry name" value="MFS"/>
    <property type="match status" value="1"/>
</dbReference>
<evidence type="ECO:0000313" key="9">
    <source>
        <dbReference type="EMBL" id="MCQ8184525.1"/>
    </source>
</evidence>
<dbReference type="CDD" id="cd06173">
    <property type="entry name" value="MFS_MefA_like"/>
    <property type="match status" value="1"/>
</dbReference>
<dbReference type="InterPro" id="IPR020846">
    <property type="entry name" value="MFS_dom"/>
</dbReference>
<organism evidence="9 10">
    <name type="scientific">Parvularcula maris</name>
    <dbReference type="NCBI Taxonomy" id="2965077"/>
    <lineage>
        <taxon>Bacteria</taxon>
        <taxon>Pseudomonadati</taxon>
        <taxon>Pseudomonadota</taxon>
        <taxon>Alphaproteobacteria</taxon>
        <taxon>Parvularculales</taxon>
        <taxon>Parvularculaceae</taxon>
        <taxon>Parvularcula</taxon>
    </lineage>
</organism>
<feature type="transmembrane region" description="Helical" evidence="7">
    <location>
        <begin position="262"/>
        <end position="285"/>
    </location>
</feature>
<evidence type="ECO:0000256" key="4">
    <source>
        <dbReference type="ARBA" id="ARBA00022692"/>
    </source>
</evidence>
<feature type="transmembrane region" description="Helical" evidence="7">
    <location>
        <begin position="52"/>
        <end position="75"/>
    </location>
</feature>
<feature type="transmembrane region" description="Helical" evidence="7">
    <location>
        <begin position="150"/>
        <end position="168"/>
    </location>
</feature>
<dbReference type="GO" id="GO:0022857">
    <property type="term" value="F:transmembrane transporter activity"/>
    <property type="evidence" value="ECO:0007669"/>
    <property type="project" value="InterPro"/>
</dbReference>
<feature type="transmembrane region" description="Helical" evidence="7">
    <location>
        <begin position="397"/>
        <end position="415"/>
    </location>
</feature>
<evidence type="ECO:0000256" key="6">
    <source>
        <dbReference type="ARBA" id="ARBA00023136"/>
    </source>
</evidence>
<keyword evidence="6 7" id="KW-0472">Membrane</keyword>
<evidence type="ECO:0000256" key="3">
    <source>
        <dbReference type="ARBA" id="ARBA00022475"/>
    </source>
</evidence>
<comment type="subcellular location">
    <subcellularLocation>
        <location evidence="1">Cell membrane</location>
        <topology evidence="1">Multi-pass membrane protein</topology>
    </subcellularLocation>
</comment>
<dbReference type="InterPro" id="IPR036259">
    <property type="entry name" value="MFS_trans_sf"/>
</dbReference>
<dbReference type="SUPFAM" id="SSF103473">
    <property type="entry name" value="MFS general substrate transporter"/>
    <property type="match status" value="1"/>
</dbReference>
<dbReference type="Pfam" id="PF07690">
    <property type="entry name" value="MFS_1"/>
    <property type="match status" value="1"/>
</dbReference>
<name>A0A9X2L7I3_9PROT</name>
<dbReference type="InterPro" id="IPR011701">
    <property type="entry name" value="MFS"/>
</dbReference>
<feature type="transmembrane region" description="Helical" evidence="7">
    <location>
        <begin position="225"/>
        <end position="250"/>
    </location>
</feature>
<keyword evidence="5 7" id="KW-1133">Transmembrane helix</keyword>
<evidence type="ECO:0000256" key="5">
    <source>
        <dbReference type="ARBA" id="ARBA00022989"/>
    </source>
</evidence>
<keyword evidence="10" id="KW-1185">Reference proteome</keyword>
<feature type="domain" description="Major facilitator superfamily (MFS) profile" evidence="8">
    <location>
        <begin position="1"/>
        <end position="419"/>
    </location>
</feature>
<dbReference type="Gene3D" id="1.20.1250.20">
    <property type="entry name" value="MFS general substrate transporter like domains"/>
    <property type="match status" value="1"/>
</dbReference>
<feature type="transmembrane region" description="Helical" evidence="7">
    <location>
        <begin position="292"/>
        <end position="311"/>
    </location>
</feature>
<dbReference type="AlphaFoldDB" id="A0A9X2L7I3"/>
<keyword evidence="3" id="KW-1003">Cell membrane</keyword>
<dbReference type="PANTHER" id="PTHR43266">
    <property type="entry name" value="MACROLIDE-EFFLUX PROTEIN"/>
    <property type="match status" value="1"/>
</dbReference>
<dbReference type="EMBL" id="JANIBC010000002">
    <property type="protein sequence ID" value="MCQ8184525.1"/>
    <property type="molecule type" value="Genomic_DNA"/>
</dbReference>
<comment type="caution">
    <text evidence="9">The sequence shown here is derived from an EMBL/GenBank/DDBJ whole genome shotgun (WGS) entry which is preliminary data.</text>
</comment>
<accession>A0A9X2L7I3</accession>
<evidence type="ECO:0000313" key="10">
    <source>
        <dbReference type="Proteomes" id="UP001142610"/>
    </source>
</evidence>
<feature type="transmembrane region" description="Helical" evidence="7">
    <location>
        <begin position="364"/>
        <end position="385"/>
    </location>
</feature>
<reference evidence="9" key="1">
    <citation type="submission" date="2022-07" db="EMBL/GenBank/DDBJ databases">
        <title>Parvularcula maris sp. nov., an algicidal bacterium isolated from seawater.</title>
        <authorList>
            <person name="Li F."/>
        </authorList>
    </citation>
    <scope>NUCLEOTIDE SEQUENCE</scope>
    <source>
        <strain evidence="9">BGMRC 0090</strain>
    </source>
</reference>
<proteinExistence type="predicted"/>
<dbReference type="GO" id="GO:0005886">
    <property type="term" value="C:plasma membrane"/>
    <property type="evidence" value="ECO:0007669"/>
    <property type="project" value="UniProtKB-SubCell"/>
</dbReference>
<keyword evidence="2" id="KW-0813">Transport</keyword>
<dbReference type="RefSeq" id="WP_256618357.1">
    <property type="nucleotide sequence ID" value="NZ_JANIBC010000002.1"/>
</dbReference>
<keyword evidence="4 7" id="KW-0812">Transmembrane</keyword>
<evidence type="ECO:0000256" key="1">
    <source>
        <dbReference type="ARBA" id="ARBA00004651"/>
    </source>
</evidence>
<sequence length="426" mass="45437">MGRFWSVFTAQTLGAFADNCLRNAAIVAIIATVGAGSSDTPFYFFGDLAKEAGTIVSVGFTLPIFLFAMVSGQLADRLPRHVMARRLKFLELILMSLAALWFFLGQALPLVLTLAVMGAQTAFFQPVRFALMPQYFPPERLARANGIMQAGTFIAIVTGLGLGGYFFMVEGGRLIVSVMLIGAAVIGALAATRLPPAPPPGREKVDWNILGVAWRYTVEAGKVPGVLWPILANGYFWLVGALLLAHMPIFMLTQLNGSEQDYALLNAVFALGAGIGSIIAGLLAPRLRDPKFMSGIALGVGMAALIGVYLYTRTPFEGSFELFGARGVPLVLLFVVASAANGVFAVPMLASFQANAPKPISARIMGVANMVNGLFATVGAILATVFRRLGADPAEMFLVLAGMGACVLIIMVWRYRRYQSADARGL</sequence>
<dbReference type="Proteomes" id="UP001142610">
    <property type="component" value="Unassembled WGS sequence"/>
</dbReference>
<gene>
    <name evidence="9" type="ORF">NOG11_03910</name>
</gene>
<feature type="transmembrane region" description="Helical" evidence="7">
    <location>
        <begin position="331"/>
        <end position="352"/>
    </location>
</feature>
<evidence type="ECO:0000256" key="2">
    <source>
        <dbReference type="ARBA" id="ARBA00022448"/>
    </source>
</evidence>